<evidence type="ECO:0000313" key="2">
    <source>
        <dbReference type="Proteomes" id="UP000284416"/>
    </source>
</evidence>
<sequence length="264" mass="31336">MFLASIYGFHQLEKDFVYPIVPVAIKADFLSEAYFSELSEQYDQIRSDHRKWYVFDTSKAIASHAILTHMMHDLAENQKLLKGHKHFDLFFETFDQHVKQLPSITKEIHYFRNELNRYGKAPEQLEEMIELVACGKWQLYSARFHRYEVSEYDAANNVKFISSIGRFEVVFNIETGQMVNDPVNRGTYNYAPGGIHPWKYYQHHKYDKVPWKKWGNTNQISYKDITKRQSRHGSTEQRKSTEELQNLIKYKMSDSQKCRNNSIL</sequence>
<evidence type="ECO:0000313" key="1">
    <source>
        <dbReference type="EMBL" id="RHW38189.1"/>
    </source>
</evidence>
<dbReference type="OrthoDB" id="2591169at2"/>
<organism evidence="1 2">
    <name type="scientific">Neobacillus notoginsengisoli</name>
    <dbReference type="NCBI Taxonomy" id="1578198"/>
    <lineage>
        <taxon>Bacteria</taxon>
        <taxon>Bacillati</taxon>
        <taxon>Bacillota</taxon>
        <taxon>Bacilli</taxon>
        <taxon>Bacillales</taxon>
        <taxon>Bacillaceae</taxon>
        <taxon>Neobacillus</taxon>
    </lineage>
</organism>
<evidence type="ECO:0008006" key="3">
    <source>
        <dbReference type="Google" id="ProtNLM"/>
    </source>
</evidence>
<dbReference type="Proteomes" id="UP000284416">
    <property type="component" value="Unassembled WGS sequence"/>
</dbReference>
<keyword evidence="2" id="KW-1185">Reference proteome</keyword>
<proteinExistence type="predicted"/>
<dbReference type="EMBL" id="QWEG01000009">
    <property type="protein sequence ID" value="RHW38189.1"/>
    <property type="molecule type" value="Genomic_DNA"/>
</dbReference>
<accession>A0A417YSD1</accession>
<name>A0A417YSD1_9BACI</name>
<reference evidence="1 2" key="1">
    <citation type="journal article" date="2017" name="Int. J. Syst. Evol. Microbiol.">
        <title>Bacillus notoginsengisoli sp. nov., a novel bacterium isolated from the rhizosphere of Panax notoginseng.</title>
        <authorList>
            <person name="Zhang M.Y."/>
            <person name="Cheng J."/>
            <person name="Cai Y."/>
            <person name="Zhang T.Y."/>
            <person name="Wu Y.Y."/>
            <person name="Manikprabhu D."/>
            <person name="Li W.J."/>
            <person name="Zhang Y.X."/>
        </authorList>
    </citation>
    <scope>NUCLEOTIDE SEQUENCE [LARGE SCALE GENOMIC DNA]</scope>
    <source>
        <strain evidence="1 2">JCM 30743</strain>
    </source>
</reference>
<gene>
    <name evidence="1" type="ORF">D1B31_15370</name>
</gene>
<protein>
    <recommendedName>
        <fullName evidence="3">DUF3114 domain-containing protein</fullName>
    </recommendedName>
</protein>
<dbReference type="AlphaFoldDB" id="A0A417YSD1"/>
<comment type="caution">
    <text evidence="1">The sequence shown here is derived from an EMBL/GenBank/DDBJ whole genome shotgun (WGS) entry which is preliminary data.</text>
</comment>